<feature type="modified residue" description="4-aspartylphosphate" evidence="3">
    <location>
        <position position="624"/>
    </location>
</feature>
<dbReference type="InterPro" id="IPR001789">
    <property type="entry name" value="Sig_transdc_resp-reg_receiver"/>
</dbReference>
<feature type="compositionally biased region" description="Polar residues" evidence="4">
    <location>
        <begin position="136"/>
        <end position="153"/>
    </location>
</feature>
<gene>
    <name evidence="6" type="primary">SSK1</name>
    <name evidence="6" type="ORF">ZYGM_004515</name>
</gene>
<evidence type="ECO:0000256" key="2">
    <source>
        <dbReference type="ARBA" id="ARBA00023012"/>
    </source>
</evidence>
<feature type="region of interest" description="Disordered" evidence="4">
    <location>
        <begin position="518"/>
        <end position="560"/>
    </location>
</feature>
<dbReference type="PANTHER" id="PTHR43719:SF28">
    <property type="entry name" value="PEROXIDE STRESS-ACTIVATED HISTIDINE KINASE MAK1-RELATED"/>
    <property type="match status" value="1"/>
</dbReference>
<dbReference type="Pfam" id="PF00072">
    <property type="entry name" value="Response_reg"/>
    <property type="match status" value="1"/>
</dbReference>
<reference evidence="6 7" key="1">
    <citation type="submission" date="2019-01" db="EMBL/GenBank/DDBJ databases">
        <title>Draft Genome Sequencing of Zygosaccharomyces mellis Ca-7.</title>
        <authorList>
            <person name="Shiwa Y."/>
            <person name="Kanesaki Y."/>
            <person name="Ishige T."/>
            <person name="Mura K."/>
            <person name="Hori T."/>
            <person name="Tamura T."/>
        </authorList>
    </citation>
    <scope>NUCLEOTIDE SEQUENCE [LARGE SCALE GENOMIC DNA]</scope>
    <source>
        <strain evidence="6 7">Ca-7</strain>
    </source>
</reference>
<feature type="compositionally biased region" description="Polar residues" evidence="4">
    <location>
        <begin position="116"/>
        <end position="128"/>
    </location>
</feature>
<feature type="region of interest" description="Disordered" evidence="4">
    <location>
        <begin position="751"/>
        <end position="784"/>
    </location>
</feature>
<dbReference type="CDD" id="cd17546">
    <property type="entry name" value="REC_hyHK_CKI1_RcsC-like"/>
    <property type="match status" value="1"/>
</dbReference>
<organism evidence="6 7">
    <name type="scientific">Zygosaccharomyces mellis</name>
    <dbReference type="NCBI Taxonomy" id="42258"/>
    <lineage>
        <taxon>Eukaryota</taxon>
        <taxon>Fungi</taxon>
        <taxon>Dikarya</taxon>
        <taxon>Ascomycota</taxon>
        <taxon>Saccharomycotina</taxon>
        <taxon>Saccharomycetes</taxon>
        <taxon>Saccharomycetales</taxon>
        <taxon>Saccharomycetaceae</taxon>
        <taxon>Zygosaccharomyces</taxon>
    </lineage>
</organism>
<dbReference type="GO" id="GO:0000156">
    <property type="term" value="F:phosphorelay response regulator activity"/>
    <property type="evidence" value="ECO:0007669"/>
    <property type="project" value="UniProtKB-ARBA"/>
</dbReference>
<feature type="compositionally biased region" description="Low complexity" evidence="4">
    <location>
        <begin position="762"/>
        <end position="784"/>
    </location>
</feature>
<protein>
    <submittedName>
        <fullName evidence="6">Ssk1 response regulator receiver</fullName>
    </submittedName>
</protein>
<feature type="domain" description="Response regulatory" evidence="5">
    <location>
        <begin position="575"/>
        <end position="716"/>
    </location>
</feature>
<dbReference type="Gene3D" id="3.40.50.2300">
    <property type="match status" value="1"/>
</dbReference>
<dbReference type="PANTHER" id="PTHR43719">
    <property type="entry name" value="TWO-COMPONENT HISTIDINE KINASE"/>
    <property type="match status" value="1"/>
</dbReference>
<dbReference type="AlphaFoldDB" id="A0A4C2E4W8"/>
<dbReference type="EMBL" id="BIMX01000004">
    <property type="protein sequence ID" value="GCE98336.1"/>
    <property type="molecule type" value="Genomic_DNA"/>
</dbReference>
<evidence type="ECO:0000256" key="1">
    <source>
        <dbReference type="ARBA" id="ARBA00022553"/>
    </source>
</evidence>
<keyword evidence="2" id="KW-0902">Two-component regulatory system</keyword>
<dbReference type="SUPFAM" id="SSF52172">
    <property type="entry name" value="CheY-like"/>
    <property type="match status" value="1"/>
</dbReference>
<dbReference type="PROSITE" id="PS50110">
    <property type="entry name" value="RESPONSE_REGULATORY"/>
    <property type="match status" value="1"/>
</dbReference>
<feature type="compositionally biased region" description="Polar residues" evidence="4">
    <location>
        <begin position="466"/>
        <end position="487"/>
    </location>
</feature>
<sequence length="784" mass="85931">MSESSTLKLRPTSPLSVNRNVALNSALSWRIWVRLEDYEASINQAFSLQFGELDTIDDLKSKIFENLNTIRWTRVNDNGSIALGFYCNRTDCEPDGFSLIQRIPTSPAETMFGRNKSLQQPSTASTKRVISDNESKGGSLNTSPGVSASTSPKLSAVPRLPIARYGANMGSPFLNIQSGNISNHGGGNSGGSNGISSNSGGAAGMARLPVGAAPTLSPLPFSGGKLALTNWSKKNLKHTVEHVDGSLYRILFEPDELVITIYNELFGHLGSQAASDALLVFCSDIVPKHDMLPCSAIDGPNFTPNRLTQELLNSQNRRREHESIKFDTRGTHDLLQPGLETPPPIDVLNPEDIPSELMLDPTATQTSREENEREFQLITNEEQLRKVSQSMQDEDNPDSPKQAILLLPKDFDGDVNFNESASKVSSLPSSPIAIIDSAKSENENINNTRGSDVDSINVKINTHITDTNSYNETGNDTAKDSQSSNPLDQRPKTDDSLLQSHAPLSEREVGMVHPLLESDRKKGLSSPTSPLLPRNPPPSIGELSRNFGPRNGSAREKAFPGEWSTTSDKVFPRINVLIVEDNVINQTILSSFLRKHKIFHKVAKNGQEAMDIWKEGGIHLIFMDLQLPVLSGIDAAKKIRKLEREHGIGIQKSKRTSNNGHSKINKDQINAPVIIVAFTASKSQSDKKEALISGCNDYLTKPVNLHWLSNKINEWGCMQALINFDSWKQGQSRMTENVLAKAPSQRSIKTVSGNADIKYRMSRGSRSSSSASQSKLSESLRPAP</sequence>
<evidence type="ECO:0000256" key="4">
    <source>
        <dbReference type="SAM" id="MobiDB-lite"/>
    </source>
</evidence>
<comment type="caution">
    <text evidence="6">The sequence shown here is derived from an EMBL/GenBank/DDBJ whole genome shotgun (WGS) entry which is preliminary data.</text>
</comment>
<dbReference type="OrthoDB" id="21225at2759"/>
<accession>A0A4C2E4W8</accession>
<dbReference type="SMART" id="SM00448">
    <property type="entry name" value="REC"/>
    <property type="match status" value="1"/>
</dbReference>
<feature type="region of interest" description="Disordered" evidence="4">
    <location>
        <begin position="466"/>
        <end position="496"/>
    </location>
</feature>
<dbReference type="Proteomes" id="UP000301737">
    <property type="component" value="Unassembled WGS sequence"/>
</dbReference>
<proteinExistence type="predicted"/>
<feature type="region of interest" description="Disordered" evidence="4">
    <location>
        <begin position="109"/>
        <end position="153"/>
    </location>
</feature>
<dbReference type="InterPro" id="IPR050956">
    <property type="entry name" value="2C_system_His_kinase"/>
</dbReference>
<evidence type="ECO:0000313" key="6">
    <source>
        <dbReference type="EMBL" id="GCE98336.1"/>
    </source>
</evidence>
<name>A0A4C2E4W8_9SACH</name>
<dbReference type="FunFam" id="3.40.50.2300:FF:000146">
    <property type="entry name" value="Putative two-component response regulator SSK1p"/>
    <property type="match status" value="1"/>
</dbReference>
<evidence type="ECO:0000259" key="5">
    <source>
        <dbReference type="PROSITE" id="PS50110"/>
    </source>
</evidence>
<dbReference type="InterPro" id="IPR011006">
    <property type="entry name" value="CheY-like_superfamily"/>
</dbReference>
<evidence type="ECO:0000256" key="3">
    <source>
        <dbReference type="PROSITE-ProRule" id="PRU00169"/>
    </source>
</evidence>
<keyword evidence="1 3" id="KW-0597">Phosphoprotein</keyword>
<evidence type="ECO:0000313" key="7">
    <source>
        <dbReference type="Proteomes" id="UP000301737"/>
    </source>
</evidence>
<keyword evidence="7" id="KW-1185">Reference proteome</keyword>
<dbReference type="GO" id="GO:0006950">
    <property type="term" value="P:response to stress"/>
    <property type="evidence" value="ECO:0007669"/>
    <property type="project" value="UniProtKB-ARBA"/>
</dbReference>